<comment type="similarity">
    <text evidence="1">Belongs to the thioesterase family.</text>
</comment>
<dbReference type="InterPro" id="IPR001031">
    <property type="entry name" value="Thioesterase"/>
</dbReference>
<dbReference type="AlphaFoldDB" id="A0A919ABF9"/>
<gene>
    <name evidence="4" type="ORF">GCM10018772_22300</name>
</gene>
<comment type="caution">
    <text evidence="4">The sequence shown here is derived from an EMBL/GenBank/DDBJ whole genome shotgun (WGS) entry which is preliminary data.</text>
</comment>
<proteinExistence type="inferred from homology"/>
<dbReference type="InterPro" id="IPR020802">
    <property type="entry name" value="TesA-like"/>
</dbReference>
<keyword evidence="2" id="KW-0378">Hydrolase</keyword>
<dbReference type="Proteomes" id="UP000630718">
    <property type="component" value="Unassembled WGS sequence"/>
</dbReference>
<dbReference type="GO" id="GO:0008610">
    <property type="term" value="P:lipid biosynthetic process"/>
    <property type="evidence" value="ECO:0007669"/>
    <property type="project" value="TreeGrafter"/>
</dbReference>
<organism evidence="4 5">
    <name type="scientific">Streptomyces fumanus</name>
    <dbReference type="NCBI Taxonomy" id="67302"/>
    <lineage>
        <taxon>Bacteria</taxon>
        <taxon>Bacillati</taxon>
        <taxon>Actinomycetota</taxon>
        <taxon>Actinomycetes</taxon>
        <taxon>Kitasatosporales</taxon>
        <taxon>Streptomycetaceae</taxon>
        <taxon>Streptomyces</taxon>
    </lineage>
</organism>
<evidence type="ECO:0000313" key="5">
    <source>
        <dbReference type="Proteomes" id="UP000630718"/>
    </source>
</evidence>
<accession>A0A919ABF9</accession>
<dbReference type="Gene3D" id="3.40.630.10">
    <property type="entry name" value="Zn peptidases"/>
    <property type="match status" value="1"/>
</dbReference>
<dbReference type="InterPro" id="IPR002933">
    <property type="entry name" value="Peptidase_M20"/>
</dbReference>
<dbReference type="Gene3D" id="1.10.150.900">
    <property type="match status" value="1"/>
</dbReference>
<dbReference type="SMART" id="SM00824">
    <property type="entry name" value="PKS_TE"/>
    <property type="match status" value="1"/>
</dbReference>
<dbReference type="SUPFAM" id="SSF53474">
    <property type="entry name" value="alpha/beta-Hydrolases"/>
    <property type="match status" value="1"/>
</dbReference>
<evidence type="ECO:0000259" key="3">
    <source>
        <dbReference type="SMART" id="SM00824"/>
    </source>
</evidence>
<dbReference type="Gene3D" id="3.30.70.360">
    <property type="match status" value="1"/>
</dbReference>
<sequence length="761" mass="80775">MSTSWLRIRDEETNGGRAGTLAVCFAPTGAHGSTFASWHGQLPDGMALALVTPPGRGTRVDEEPVVDMAGYADAVAAELRERAAGRRLVLIGVSLGALLAFEVCRRLAATGLPVARLCVVAGQSPSDFTGPGGEVTLQDARAFATGTGLTDPELLADPEFEEVLLPPVQADLTLAAHYDGRGSTPVHVPLRAVWALDDPHVPEAAVRRWREWTTADCTVLSVPGGHYAHQENPAAVLSACLDGLSGTAGPSRRAVLGGGAAVVSGTVLALGATTAAAPKAAAAQPTAAPAAGDAFDGDPTDPVRLAVAMIRQNTSNPGDGAITLPYARMLEEIFRTAGVATEIVPTPKEGNVHFFARVPADGGSARAKPLVLLGHSDVVPATGDTWTREPFAGEIADGRLYGRGALDMKGVNAAFVAALLRHVRQGTRFDRDIVFWSDCDEEQGPYGVRWFLTEHPDKVTAGAVLTEGGWVLDQRDGRTPMIAALTCNDKRSLLLRLEASSYATHTSKPFGGQALIRLGEVLEELGSWRAAIRPNALSRTYFAELAQATADPALAAAVREMLDARTEERRNRAGHEVVRLSDTPELHNALLRTTLAFTSAKAGYYPSIVPGTATAEFRAAFLPGGDDPGRIVAELRALIGNRATLTVVGNPGESEEQALDRLRGYLAVPDSSYDTDVFRAWQEAVRRTHPGVRATAGQFEAVTSAVPFREQNVPVYGMYPFTVTRDMLKRMHGTDEYIGVEALRQGTETVYQLLAGLRAGA</sequence>
<dbReference type="Gene3D" id="3.40.50.1820">
    <property type="entry name" value="alpha/beta hydrolase"/>
    <property type="match status" value="1"/>
</dbReference>
<dbReference type="SUPFAM" id="SSF53187">
    <property type="entry name" value="Zn-dependent exopeptidases"/>
    <property type="match status" value="1"/>
</dbReference>
<evidence type="ECO:0000256" key="1">
    <source>
        <dbReference type="ARBA" id="ARBA00007169"/>
    </source>
</evidence>
<evidence type="ECO:0000256" key="2">
    <source>
        <dbReference type="ARBA" id="ARBA00022801"/>
    </source>
</evidence>
<dbReference type="EMBL" id="BNBI01000004">
    <property type="protein sequence ID" value="GHE97587.1"/>
    <property type="molecule type" value="Genomic_DNA"/>
</dbReference>
<name>A0A919ABF9_9ACTN</name>
<dbReference type="InterPro" id="IPR029058">
    <property type="entry name" value="AB_hydrolase_fold"/>
</dbReference>
<dbReference type="GO" id="GO:0016787">
    <property type="term" value="F:hydrolase activity"/>
    <property type="evidence" value="ECO:0007669"/>
    <property type="project" value="UniProtKB-KW"/>
</dbReference>
<dbReference type="InterPro" id="IPR012223">
    <property type="entry name" value="TEII"/>
</dbReference>
<dbReference type="PANTHER" id="PTHR11487">
    <property type="entry name" value="THIOESTERASE"/>
    <property type="match status" value="1"/>
</dbReference>
<dbReference type="PANTHER" id="PTHR11487:SF0">
    <property type="entry name" value="S-ACYL FATTY ACID SYNTHASE THIOESTERASE, MEDIUM CHAIN"/>
    <property type="match status" value="1"/>
</dbReference>
<feature type="domain" description="Thioesterase TesA-like" evidence="3">
    <location>
        <begin position="23"/>
        <end position="241"/>
    </location>
</feature>
<dbReference type="RefSeq" id="WP_190204014.1">
    <property type="nucleotide sequence ID" value="NZ_BNBI01000004.1"/>
</dbReference>
<reference evidence="4" key="1">
    <citation type="journal article" date="2014" name="Int. J. Syst. Evol. Microbiol.">
        <title>Complete genome sequence of Corynebacterium casei LMG S-19264T (=DSM 44701T), isolated from a smear-ripened cheese.</title>
        <authorList>
            <consortium name="US DOE Joint Genome Institute (JGI-PGF)"/>
            <person name="Walter F."/>
            <person name="Albersmeier A."/>
            <person name="Kalinowski J."/>
            <person name="Ruckert C."/>
        </authorList>
    </citation>
    <scope>NUCLEOTIDE SEQUENCE</scope>
    <source>
        <strain evidence="4">JCM 4477</strain>
    </source>
</reference>
<protein>
    <recommendedName>
        <fullName evidence="3">Thioesterase TesA-like domain-containing protein</fullName>
    </recommendedName>
</protein>
<dbReference type="Pfam" id="PF01546">
    <property type="entry name" value="Peptidase_M20"/>
    <property type="match status" value="1"/>
</dbReference>
<reference evidence="4" key="2">
    <citation type="submission" date="2020-09" db="EMBL/GenBank/DDBJ databases">
        <authorList>
            <person name="Sun Q."/>
            <person name="Ohkuma M."/>
        </authorList>
    </citation>
    <scope>NUCLEOTIDE SEQUENCE</scope>
    <source>
        <strain evidence="4">JCM 4477</strain>
    </source>
</reference>
<evidence type="ECO:0000313" key="4">
    <source>
        <dbReference type="EMBL" id="GHE97587.1"/>
    </source>
</evidence>
<dbReference type="Pfam" id="PF00975">
    <property type="entry name" value="Thioesterase"/>
    <property type="match status" value="1"/>
</dbReference>
<keyword evidence="5" id="KW-1185">Reference proteome</keyword>